<gene>
    <name evidence="2" type="ORF">LX70_02605</name>
</gene>
<dbReference type="RefSeq" id="WP_105515185.1">
    <property type="nucleotide sequence ID" value="NZ_PVEP01000005.1"/>
</dbReference>
<keyword evidence="1" id="KW-0812">Transmembrane</keyword>
<keyword evidence="3" id="KW-1185">Reference proteome</keyword>
<dbReference type="Proteomes" id="UP000238338">
    <property type="component" value="Unassembled WGS sequence"/>
</dbReference>
<sequence>MRAVYQARIAMMFGAGLLLLGTLKLVFATGEGAAPFLGAGTFVFGVGGVLRLWMRRQWLAADGTADTDIAAARGRLLNGPLGGFWAFWLGVSRDGIQSD</sequence>
<evidence type="ECO:0000313" key="3">
    <source>
        <dbReference type="Proteomes" id="UP000238338"/>
    </source>
</evidence>
<keyword evidence="1" id="KW-0472">Membrane</keyword>
<comment type="caution">
    <text evidence="2">The sequence shown here is derived from an EMBL/GenBank/DDBJ whole genome shotgun (WGS) entry which is preliminary data.</text>
</comment>
<proteinExistence type="predicted"/>
<reference evidence="2 3" key="1">
    <citation type="submission" date="2018-02" db="EMBL/GenBank/DDBJ databases">
        <title>Genomic Encyclopedia of Archaeal and Bacterial Type Strains, Phase II (KMG-II): from individual species to whole genera.</title>
        <authorList>
            <person name="Goeker M."/>
        </authorList>
    </citation>
    <scope>NUCLEOTIDE SEQUENCE [LARGE SCALE GENOMIC DNA]</scope>
    <source>
        <strain evidence="2 3">DSM 18921</strain>
    </source>
</reference>
<protein>
    <submittedName>
        <fullName evidence="2">Uncharacterized protein</fullName>
    </submittedName>
</protein>
<name>A0A2S8S695_9RHOB</name>
<organism evidence="2 3">
    <name type="scientific">Albidovulum denitrificans</name>
    <dbReference type="NCBI Taxonomy" id="404881"/>
    <lineage>
        <taxon>Bacteria</taxon>
        <taxon>Pseudomonadati</taxon>
        <taxon>Pseudomonadota</taxon>
        <taxon>Alphaproteobacteria</taxon>
        <taxon>Rhodobacterales</taxon>
        <taxon>Paracoccaceae</taxon>
        <taxon>Albidovulum</taxon>
    </lineage>
</organism>
<evidence type="ECO:0000256" key="1">
    <source>
        <dbReference type="SAM" id="Phobius"/>
    </source>
</evidence>
<keyword evidence="1" id="KW-1133">Transmembrane helix</keyword>
<accession>A0A2S8S695</accession>
<evidence type="ECO:0000313" key="2">
    <source>
        <dbReference type="EMBL" id="PQV56339.1"/>
    </source>
</evidence>
<dbReference type="EMBL" id="PVEP01000005">
    <property type="protein sequence ID" value="PQV56339.1"/>
    <property type="molecule type" value="Genomic_DNA"/>
</dbReference>
<dbReference type="AlphaFoldDB" id="A0A2S8S695"/>
<feature type="transmembrane region" description="Helical" evidence="1">
    <location>
        <begin position="38"/>
        <end position="54"/>
    </location>
</feature>